<dbReference type="EMBL" id="CP009933">
    <property type="protein sequence ID" value="AKA71262.1"/>
    <property type="molecule type" value="Genomic_DNA"/>
</dbReference>
<evidence type="ECO:0000313" key="1">
    <source>
        <dbReference type="EMBL" id="AKA71262.1"/>
    </source>
</evidence>
<reference evidence="1 2" key="1">
    <citation type="journal article" date="2015" name="J. Biotechnol.">
        <title>Complete genome sequence of a malodorant-producing acetogen, Clostridium scatologenes ATCC 25775(T).</title>
        <authorList>
            <person name="Zhu Z."/>
            <person name="Guo T."/>
            <person name="Zheng H."/>
            <person name="Song T."/>
            <person name="Ouyang P."/>
            <person name="Xie J."/>
        </authorList>
    </citation>
    <scope>NUCLEOTIDE SEQUENCE [LARGE SCALE GENOMIC DNA]</scope>
    <source>
        <strain evidence="1 2">ATCC 25775</strain>
    </source>
</reference>
<dbReference type="HOGENOM" id="CLU_192790_0_0_9"/>
<protein>
    <submittedName>
        <fullName evidence="1">Uncharacterized protein</fullName>
    </submittedName>
</protein>
<keyword evidence="2" id="KW-1185">Reference proteome</keyword>
<dbReference type="Pfam" id="PF03698">
    <property type="entry name" value="UPF0180"/>
    <property type="match status" value="1"/>
</dbReference>
<gene>
    <name evidence="1" type="ORF">CSCA_4137</name>
</gene>
<dbReference type="RefSeq" id="WP_029161059.1">
    <property type="nucleotide sequence ID" value="NZ_CP009933.1"/>
</dbReference>
<dbReference type="AlphaFoldDB" id="A0A0E3K3I3"/>
<dbReference type="STRING" id="1548.CSCA_4137"/>
<accession>A0A0E3K3I3</accession>
<evidence type="ECO:0000313" key="2">
    <source>
        <dbReference type="Proteomes" id="UP000033115"/>
    </source>
</evidence>
<proteinExistence type="predicted"/>
<dbReference type="KEGG" id="csq:CSCA_4137"/>
<dbReference type="InterPro" id="IPR005370">
    <property type="entry name" value="UPF0180"/>
</dbReference>
<organism evidence="1 2">
    <name type="scientific">Clostridium scatologenes</name>
    <dbReference type="NCBI Taxonomy" id="1548"/>
    <lineage>
        <taxon>Bacteria</taxon>
        <taxon>Bacillati</taxon>
        <taxon>Bacillota</taxon>
        <taxon>Clostridia</taxon>
        <taxon>Eubacteriales</taxon>
        <taxon>Clostridiaceae</taxon>
        <taxon>Clostridium</taxon>
    </lineage>
</organism>
<dbReference type="Proteomes" id="UP000033115">
    <property type="component" value="Chromosome"/>
</dbReference>
<name>A0A0E3K3I3_CLOSL</name>
<sequence>MKIFVPEELKYIKQQLKKRGYNVIDEIKNQECDVIICNLKNGGLINPNMHNSVKEEGMLIIDSGSKSIEEIECILNNRSYNRLF</sequence>